<dbReference type="eggNOG" id="COG0681">
    <property type="taxonomic scope" value="Bacteria"/>
</dbReference>
<evidence type="ECO:0000259" key="4">
    <source>
        <dbReference type="Pfam" id="PF10502"/>
    </source>
</evidence>
<dbReference type="InterPro" id="IPR019533">
    <property type="entry name" value="Peptidase_S26"/>
</dbReference>
<keyword evidence="3" id="KW-0378">Hydrolase</keyword>
<reference evidence="5 6" key="2">
    <citation type="journal article" date="2010" name="J. Bacteriol.">
        <title>Genome sequence of the polysaccharide-degrading, thermophilic anaerobe Spirochaeta thermophila DSM 6192.</title>
        <authorList>
            <person name="Angelov A."/>
            <person name="Liebl S."/>
            <person name="Ballschmiter M."/>
            <person name="Bomeke M."/>
            <person name="Lehmann R."/>
            <person name="Liesegang H."/>
            <person name="Daniel R."/>
            <person name="Liebl W."/>
        </authorList>
    </citation>
    <scope>NUCLEOTIDE SEQUENCE [LARGE SCALE GENOMIC DNA]</scope>
    <source>
        <strain evidence="6">ATCC 49972 / DSM 6192 / RI 19.B1</strain>
    </source>
</reference>
<dbReference type="EMBL" id="CP001698">
    <property type="protein sequence ID" value="ADN02080.1"/>
    <property type="molecule type" value="Genomic_DNA"/>
</dbReference>
<dbReference type="PANTHER" id="PTHR43390">
    <property type="entry name" value="SIGNAL PEPTIDASE I"/>
    <property type="match status" value="1"/>
</dbReference>
<organism evidence="5 6">
    <name type="scientific">Winmispira thermophila (strain ATCC 49972 / DSM 6192 / RI 19.B1)</name>
    <name type="common">Spirochaeta thermophila</name>
    <dbReference type="NCBI Taxonomy" id="665571"/>
    <lineage>
        <taxon>Bacteria</taxon>
        <taxon>Pseudomonadati</taxon>
        <taxon>Spirochaetota</taxon>
        <taxon>Spirochaetia</taxon>
        <taxon>Winmispirales</taxon>
        <taxon>Winmispiraceae</taxon>
        <taxon>Winmispira</taxon>
    </lineage>
</organism>
<dbReference type="InterPro" id="IPR036286">
    <property type="entry name" value="LexA/Signal_pep-like_sf"/>
</dbReference>
<dbReference type="RefSeq" id="WP_013313921.1">
    <property type="nucleotide sequence ID" value="NC_014484.1"/>
</dbReference>
<dbReference type="AlphaFoldDB" id="E0RSU3"/>
<dbReference type="PRINTS" id="PR00727">
    <property type="entry name" value="LEADERPTASE"/>
</dbReference>
<evidence type="ECO:0000256" key="3">
    <source>
        <dbReference type="RuleBase" id="RU362042"/>
    </source>
</evidence>
<dbReference type="PANTHER" id="PTHR43390:SF1">
    <property type="entry name" value="CHLOROPLAST PROCESSING PEPTIDASE"/>
    <property type="match status" value="1"/>
</dbReference>
<dbReference type="Gene3D" id="2.10.109.10">
    <property type="entry name" value="Umud Fragment, subunit A"/>
    <property type="match status" value="1"/>
</dbReference>
<feature type="domain" description="Peptidase S26" evidence="4">
    <location>
        <begin position="20"/>
        <end position="225"/>
    </location>
</feature>
<evidence type="ECO:0000256" key="1">
    <source>
        <dbReference type="ARBA" id="ARBA00009370"/>
    </source>
</evidence>
<keyword evidence="3" id="KW-0645">Protease</keyword>
<proteinExistence type="inferred from homology"/>
<name>E0RSU3_WINT6</name>
<reference key="1">
    <citation type="submission" date="2009-08" db="EMBL/GenBank/DDBJ databases">
        <title>The genome sequence of Spirochaeta thermophila DSM6192.</title>
        <authorList>
            <person name="Angelov A."/>
            <person name="Mientus M."/>
            <person name="Wittenberg S."/>
            <person name="Lehmann R."/>
            <person name="Liesegang H."/>
            <person name="Daniel R."/>
            <person name="Liebl W."/>
        </authorList>
    </citation>
    <scope>NUCLEOTIDE SEQUENCE</scope>
    <source>
        <strain>DSM 6192</strain>
    </source>
</reference>
<dbReference type="EC" id="3.4.21.89" evidence="3"/>
<dbReference type="GO" id="GO:0009003">
    <property type="term" value="F:signal peptidase activity"/>
    <property type="evidence" value="ECO:0007669"/>
    <property type="project" value="UniProtKB-EC"/>
</dbReference>
<dbReference type="HOGENOM" id="CLU_1165255_0_0_12"/>
<evidence type="ECO:0000313" key="5">
    <source>
        <dbReference type="EMBL" id="ADN02080.1"/>
    </source>
</evidence>
<dbReference type="PaxDb" id="665571-STHERM_c11350"/>
<dbReference type="KEGG" id="sta:STHERM_c11350"/>
<accession>E0RSU3</accession>
<dbReference type="SUPFAM" id="SSF51306">
    <property type="entry name" value="LexA/Signal peptidase"/>
    <property type="match status" value="1"/>
</dbReference>
<dbReference type="InterPro" id="IPR000223">
    <property type="entry name" value="Pept_S26A_signal_pept_1"/>
</dbReference>
<dbReference type="GO" id="GO:0006465">
    <property type="term" value="P:signal peptide processing"/>
    <property type="evidence" value="ECO:0007669"/>
    <property type="project" value="InterPro"/>
</dbReference>
<evidence type="ECO:0000256" key="2">
    <source>
        <dbReference type="ARBA" id="ARBA00019232"/>
    </source>
</evidence>
<comment type="subcellular location">
    <subcellularLocation>
        <location evidence="3">Membrane</location>
        <topology evidence="3">Single-pass type II membrane protein</topology>
    </subcellularLocation>
</comment>
<dbReference type="NCBIfam" id="TIGR02227">
    <property type="entry name" value="sigpep_I_bact"/>
    <property type="match status" value="1"/>
</dbReference>
<protein>
    <recommendedName>
        <fullName evidence="2 3">Signal peptidase I</fullName>
        <ecNumber evidence="3">3.4.21.89</ecNumber>
    </recommendedName>
</protein>
<gene>
    <name evidence="5" type="ordered locus">STHERM_c11350</name>
</gene>
<dbReference type="GO" id="GO:0004252">
    <property type="term" value="F:serine-type endopeptidase activity"/>
    <property type="evidence" value="ECO:0007669"/>
    <property type="project" value="InterPro"/>
</dbReference>
<comment type="catalytic activity">
    <reaction evidence="3">
        <text>Cleavage of hydrophobic, N-terminal signal or leader sequences from secreted and periplasmic proteins.</text>
        <dbReference type="EC" id="3.4.21.89"/>
    </reaction>
</comment>
<sequence>MRERIFASRQERRRQMKILWIKRLLLVAVLFNLLQMCALRTYRLDSEVMAPLYHRGAFLVATPLAYGLDLDWLGVPLPRWREPARGDVVVAVSPFWDPPEGAAGVGLRLLDYVTGGRWIPGPGWRVHYVVLRVVGLPGERIRVRDDVVYVRGADERGWVSEEVLLPGMTRLRGGGEGPPPFDRVIPALQEEMVLGEGEYFLVGDNRRLVADSRIFGPFERWRIRAMVMWAPIRGGGEE</sequence>
<dbReference type="GO" id="GO:0016020">
    <property type="term" value="C:membrane"/>
    <property type="evidence" value="ECO:0007669"/>
    <property type="project" value="UniProtKB-SubCell"/>
</dbReference>
<dbReference type="Proteomes" id="UP000001296">
    <property type="component" value="Chromosome"/>
</dbReference>
<evidence type="ECO:0000313" key="6">
    <source>
        <dbReference type="Proteomes" id="UP000001296"/>
    </source>
</evidence>
<dbReference type="Pfam" id="PF10502">
    <property type="entry name" value="Peptidase_S26"/>
    <property type="match status" value="1"/>
</dbReference>
<comment type="similarity">
    <text evidence="1 3">Belongs to the peptidase S26 family.</text>
</comment>